<evidence type="ECO:0000259" key="3">
    <source>
        <dbReference type="Pfam" id="PF20639"/>
    </source>
</evidence>
<feature type="region of interest" description="Disordered" evidence="1">
    <location>
        <begin position="744"/>
        <end position="770"/>
    </location>
</feature>
<dbReference type="AlphaFoldDB" id="A0A8H5M158"/>
<gene>
    <name evidence="4" type="ORF">D9757_007689</name>
</gene>
<comment type="caution">
    <text evidence="4">The sequence shown here is derived from an EMBL/GenBank/DDBJ whole genome shotgun (WGS) entry which is preliminary data.</text>
</comment>
<accession>A0A8H5M158</accession>
<dbReference type="PANTHER" id="PTHR28221">
    <property type="entry name" value="RNA POLYMERASE I-SPECIFIC TRANSCRIPTION INITIATION FACTOR RRN6"/>
    <property type="match status" value="1"/>
</dbReference>
<protein>
    <submittedName>
        <fullName evidence="4">Uncharacterized protein</fullName>
    </submittedName>
</protein>
<reference evidence="4 5" key="1">
    <citation type="journal article" date="2020" name="ISME J.">
        <title>Uncovering the hidden diversity of litter-decomposition mechanisms in mushroom-forming fungi.</title>
        <authorList>
            <person name="Floudas D."/>
            <person name="Bentzer J."/>
            <person name="Ahren D."/>
            <person name="Johansson T."/>
            <person name="Persson P."/>
            <person name="Tunlid A."/>
        </authorList>
    </citation>
    <scope>NUCLEOTIDE SEQUENCE [LARGE SCALE GENOMIC DNA]</scope>
    <source>
        <strain evidence="4 5">CBS 406.79</strain>
    </source>
</reference>
<dbReference type="PANTHER" id="PTHR28221:SF2">
    <property type="entry name" value="RNA POLYMERASE I-SPECIFIC TRANSCRIPTION INITIATION FACTOR RRN6"/>
    <property type="match status" value="1"/>
</dbReference>
<feature type="domain" description="RRN6 K-rich C-terminal" evidence="3">
    <location>
        <begin position="727"/>
        <end position="847"/>
    </location>
</feature>
<dbReference type="InterPro" id="IPR048536">
    <property type="entry name" value="Rrn6_K-rich"/>
</dbReference>
<evidence type="ECO:0000259" key="2">
    <source>
        <dbReference type="Pfam" id="PF10214"/>
    </source>
</evidence>
<keyword evidence="5" id="KW-1185">Reference proteome</keyword>
<sequence length="847" mass="94505">MEFWPEDNQTQAKSSKKHGKGKSKTSPSGPAYLEAGRIQAVTLVENESRFEWTSPLHLSKSILSKSPKLTVGPMVEVFKPTRPPSLNMPATSLVQRVEQGANFLRTHFPEIEIAAELVRAELSADAQATRELDQYDPFAGNVLELLQVPDAVDGSHFLVFPMGEANCDLNISPFENLDQRLTFRPSARPVRSFSTPIMQLASSKFSGLDNFLAARTFGSTVVLRISVDSGAPQLAIPESAVIFRDDIGLRPPLDIMFHSRHPDILLVNDEGAVYKCSLENNISQLAFSGIKNTDTGDKFWRLARAGSSEDGCLLSSSRNIQELDFRTADLALNLLSISTSERLTCVEHSGEDFLIRLASTERILWIDRRFPSRALLGVTHRRNHDRTLAVHTMTMMHDSQYCLVTSRKNNLVTVYDVSRSEDQLLHMNNMPYPFSLDMQEDRFSGDAFLGLGDQSAMFRITERGRVSCVNLTQTGIRDVLGGVHTSPMEVSASREKRREMAPLEAREFSETNMRPAYEQLFPSVNVINAQEEEDAEDVYDLLEELPAFWQKLDAPVEQVLTTYDILFRSGDAPKHRSRADFLSQSIFNSTRGYRIVSQGRFPVEAVRKGASWHSSIASVIGSLDETTVGDIRGITGRLHNFDLASSPSIPAPAMRRQDKDREQLALDLTLSKEIFSSTPFLQSSGSDDAEESGPSIRFRYLRPVPKRDYYSKEEQENSAFPLGVRLLLDEWDVGMDPEKYVFNETLGSDGETNMENKPHRGKKRENFRSPPSPLLQAQSLPAITALSSTQPTLLPPRVVGVESRVTQCEEIESQSLMTNTQVLSGPFGGRPAAVKKSSMVKKRMGGF</sequence>
<evidence type="ECO:0000313" key="5">
    <source>
        <dbReference type="Proteomes" id="UP000518752"/>
    </source>
</evidence>
<dbReference type="Pfam" id="PF20639">
    <property type="entry name" value="Rrn6_K-rich"/>
    <property type="match status" value="1"/>
</dbReference>
<dbReference type="Proteomes" id="UP000518752">
    <property type="component" value="Unassembled WGS sequence"/>
</dbReference>
<dbReference type="EMBL" id="JAACJN010000086">
    <property type="protein sequence ID" value="KAF5377032.1"/>
    <property type="molecule type" value="Genomic_DNA"/>
</dbReference>
<dbReference type="InterPro" id="IPR019350">
    <property type="entry name" value="RNA_pol_I-sp_TIF_RRN6-like"/>
</dbReference>
<name>A0A8H5M158_9AGAR</name>
<evidence type="ECO:0000313" key="4">
    <source>
        <dbReference type="EMBL" id="KAF5377032.1"/>
    </source>
</evidence>
<dbReference type="InterPro" id="IPR048535">
    <property type="entry name" value="RRN6_beta-prop"/>
</dbReference>
<dbReference type="OrthoDB" id="2382881at2759"/>
<feature type="region of interest" description="Disordered" evidence="1">
    <location>
        <begin position="1"/>
        <end position="31"/>
    </location>
</feature>
<feature type="compositionally biased region" description="Basic residues" evidence="1">
    <location>
        <begin position="14"/>
        <end position="23"/>
    </location>
</feature>
<feature type="domain" description="RRN6 beta-propeller" evidence="2">
    <location>
        <begin position="313"/>
        <end position="437"/>
    </location>
</feature>
<organism evidence="4 5">
    <name type="scientific">Collybiopsis confluens</name>
    <dbReference type="NCBI Taxonomy" id="2823264"/>
    <lineage>
        <taxon>Eukaryota</taxon>
        <taxon>Fungi</taxon>
        <taxon>Dikarya</taxon>
        <taxon>Basidiomycota</taxon>
        <taxon>Agaricomycotina</taxon>
        <taxon>Agaricomycetes</taxon>
        <taxon>Agaricomycetidae</taxon>
        <taxon>Agaricales</taxon>
        <taxon>Marasmiineae</taxon>
        <taxon>Omphalotaceae</taxon>
        <taxon>Collybiopsis</taxon>
    </lineage>
</organism>
<proteinExistence type="predicted"/>
<dbReference type="Pfam" id="PF10214">
    <property type="entry name" value="Rrn6_beta-prop"/>
    <property type="match status" value="1"/>
</dbReference>
<evidence type="ECO:0000256" key="1">
    <source>
        <dbReference type="SAM" id="MobiDB-lite"/>
    </source>
</evidence>